<name>A0A645A1I3_9ZZZZ</name>
<comment type="caution">
    <text evidence="2">The sequence shown here is derived from an EMBL/GenBank/DDBJ whole genome shotgun (WGS) entry which is preliminary data.</text>
</comment>
<evidence type="ECO:0000313" key="2">
    <source>
        <dbReference type="EMBL" id="MPM46101.1"/>
    </source>
</evidence>
<keyword evidence="1" id="KW-0472">Membrane</keyword>
<reference evidence="2" key="1">
    <citation type="submission" date="2019-08" db="EMBL/GenBank/DDBJ databases">
        <authorList>
            <person name="Kucharzyk K."/>
            <person name="Murdoch R.W."/>
            <person name="Higgins S."/>
            <person name="Loffler F."/>
        </authorList>
    </citation>
    <scope>NUCLEOTIDE SEQUENCE</scope>
</reference>
<dbReference type="AlphaFoldDB" id="A0A645A1I3"/>
<keyword evidence="1" id="KW-1133">Transmembrane helix</keyword>
<sequence>MKVILPKIVLPEAKRQRLLLISAGLLLFTVVYWAFFSVFRMPVSENFSIKENTLLVASRFAVLTKDYSLGDLMIVKSKMQSHSLDVAVIVDYNQATDSYIIKTTQFNDVVNRQEFVAKVMLPKLNPEVLASLLSQHYGNVYEEEENLDESTAPSRSDLIETYRKELQVDCANNNPIYSEDKNAVACIIDQKYVVGRKLAVTTKNSAENFFGTTSMSDGNYYRLYEETGRFSRGEKEYIAYADYLSMFTDAGFYGSDLDEVYSRIFEIDTEKQTLKVVADPFMFSNELLREWFLRRRTPQFILSSDQNKEYRLSPDGRYLLAELVDCTGCDTIAKEAVIDLLKQNIVSIGMVYLKEDATMTWLNNNTLEWYEGKYLQSNDADHSYLGSGYVLTNMGRRTRSF</sequence>
<proteinExistence type="predicted"/>
<dbReference type="EMBL" id="VSSQ01011140">
    <property type="protein sequence ID" value="MPM46101.1"/>
    <property type="molecule type" value="Genomic_DNA"/>
</dbReference>
<evidence type="ECO:0000256" key="1">
    <source>
        <dbReference type="SAM" id="Phobius"/>
    </source>
</evidence>
<feature type="transmembrane region" description="Helical" evidence="1">
    <location>
        <begin position="18"/>
        <end position="39"/>
    </location>
</feature>
<protein>
    <submittedName>
        <fullName evidence="2">Uncharacterized protein</fullName>
    </submittedName>
</protein>
<gene>
    <name evidence="2" type="ORF">SDC9_92799</name>
</gene>
<keyword evidence="1" id="KW-0812">Transmembrane</keyword>
<organism evidence="2">
    <name type="scientific">bioreactor metagenome</name>
    <dbReference type="NCBI Taxonomy" id="1076179"/>
    <lineage>
        <taxon>unclassified sequences</taxon>
        <taxon>metagenomes</taxon>
        <taxon>ecological metagenomes</taxon>
    </lineage>
</organism>
<accession>A0A645A1I3</accession>